<gene>
    <name evidence="1" type="ORF">F4821DRAFT_159582</name>
</gene>
<protein>
    <submittedName>
        <fullName evidence="1">Uncharacterized protein</fullName>
    </submittedName>
</protein>
<dbReference type="Proteomes" id="UP001497680">
    <property type="component" value="Unassembled WGS sequence"/>
</dbReference>
<keyword evidence="2" id="KW-1185">Reference proteome</keyword>
<name>A0ACC0DHL8_9PEZI</name>
<evidence type="ECO:0000313" key="2">
    <source>
        <dbReference type="Proteomes" id="UP001497680"/>
    </source>
</evidence>
<accession>A0ACC0DHL8</accession>
<sequence length="156" mass="16862">MSSPSSSRRSSRTYDTGFPDAFAEYTTSLRHPEANVSPGACISAEDVDPSRTLQRTRRSILAKHKRMISHGMITPEPNQQQANGSPTADSGVDMGDVKSADTNVSGRSFGDGAESIDNLDLFDDGESSPPSPSAPTADGFANDGRQKLRLFRKWRN</sequence>
<evidence type="ECO:0000313" key="1">
    <source>
        <dbReference type="EMBL" id="KAI6092242.1"/>
    </source>
</evidence>
<organism evidence="1 2">
    <name type="scientific">Hypoxylon rubiginosum</name>
    <dbReference type="NCBI Taxonomy" id="110542"/>
    <lineage>
        <taxon>Eukaryota</taxon>
        <taxon>Fungi</taxon>
        <taxon>Dikarya</taxon>
        <taxon>Ascomycota</taxon>
        <taxon>Pezizomycotina</taxon>
        <taxon>Sordariomycetes</taxon>
        <taxon>Xylariomycetidae</taxon>
        <taxon>Xylariales</taxon>
        <taxon>Hypoxylaceae</taxon>
        <taxon>Hypoxylon</taxon>
    </lineage>
</organism>
<proteinExistence type="predicted"/>
<reference evidence="1 2" key="1">
    <citation type="journal article" date="2022" name="New Phytol.">
        <title>Ecological generalism drives hyperdiversity of secondary metabolite gene clusters in xylarialean endophytes.</title>
        <authorList>
            <person name="Franco M.E.E."/>
            <person name="Wisecaver J.H."/>
            <person name="Arnold A.E."/>
            <person name="Ju Y.M."/>
            <person name="Slot J.C."/>
            <person name="Ahrendt S."/>
            <person name="Moore L.P."/>
            <person name="Eastman K.E."/>
            <person name="Scott K."/>
            <person name="Konkel Z."/>
            <person name="Mondo S.J."/>
            <person name="Kuo A."/>
            <person name="Hayes R.D."/>
            <person name="Haridas S."/>
            <person name="Andreopoulos B."/>
            <person name="Riley R."/>
            <person name="LaButti K."/>
            <person name="Pangilinan J."/>
            <person name="Lipzen A."/>
            <person name="Amirebrahimi M."/>
            <person name="Yan J."/>
            <person name="Adam C."/>
            <person name="Keymanesh K."/>
            <person name="Ng V."/>
            <person name="Louie K."/>
            <person name="Northen T."/>
            <person name="Drula E."/>
            <person name="Henrissat B."/>
            <person name="Hsieh H.M."/>
            <person name="Youens-Clark K."/>
            <person name="Lutzoni F."/>
            <person name="Miadlikowska J."/>
            <person name="Eastwood D.C."/>
            <person name="Hamelin R.C."/>
            <person name="Grigoriev I.V."/>
            <person name="U'Ren J.M."/>
        </authorList>
    </citation>
    <scope>NUCLEOTIDE SEQUENCE [LARGE SCALE GENOMIC DNA]</scope>
    <source>
        <strain evidence="1 2">ER1909</strain>
    </source>
</reference>
<comment type="caution">
    <text evidence="1">The sequence shown here is derived from an EMBL/GenBank/DDBJ whole genome shotgun (WGS) entry which is preliminary data.</text>
</comment>
<dbReference type="EMBL" id="MU394284">
    <property type="protein sequence ID" value="KAI6092242.1"/>
    <property type="molecule type" value="Genomic_DNA"/>
</dbReference>